<dbReference type="PANTHER" id="PTHR32089">
    <property type="entry name" value="METHYL-ACCEPTING CHEMOTAXIS PROTEIN MCPB"/>
    <property type="match status" value="1"/>
</dbReference>
<evidence type="ECO:0000256" key="5">
    <source>
        <dbReference type="ARBA" id="ARBA00022692"/>
    </source>
</evidence>
<dbReference type="GO" id="GO:0004888">
    <property type="term" value="F:transmembrane signaling receptor activity"/>
    <property type="evidence" value="ECO:0007669"/>
    <property type="project" value="InterPro"/>
</dbReference>
<evidence type="ECO:0000256" key="3">
    <source>
        <dbReference type="ARBA" id="ARBA00022481"/>
    </source>
</evidence>
<keyword evidence="7 13" id="KW-0472">Membrane</keyword>
<dbReference type="SMART" id="SM00283">
    <property type="entry name" value="MA"/>
    <property type="match status" value="1"/>
</dbReference>
<name>U2ZVB5_VIBPR</name>
<dbReference type="GO" id="GO:0006935">
    <property type="term" value="P:chemotaxis"/>
    <property type="evidence" value="ECO:0007669"/>
    <property type="project" value="UniProtKB-KW"/>
</dbReference>
<dbReference type="STRING" id="1219065.VPR01S_01_01380"/>
<feature type="region of interest" description="Disordered" evidence="12">
    <location>
        <begin position="363"/>
        <end position="383"/>
    </location>
</feature>
<evidence type="ECO:0000256" key="12">
    <source>
        <dbReference type="SAM" id="MobiDB-lite"/>
    </source>
</evidence>
<sequence>MDRASYLRPVLILNLAVIVLLVLNAGLTQYSAYFIPVIITGIMASSWLVIRVERSNEPVMTVDDASTKQVLQAVYDATNDDLTQASTSLTNQLSVIQDSSLNLNQSFIDMQQACEQQTACATELTRKLLNDNNQEFSLSNVAPQTEKVIASYVHSLEEIRSQSKMACQSMETMSVQLSGMFRLIEQVRDLSDQTNLLALNAAIEAARAGEAGRGFDVVAQEVRNLSNQAGSLNNQIQSQVTTAQKTISDVSEIIQEMAAIDISAAEESKTQVDTMLKGVESVYAQVDEQVEQLQHNAKRVNELVNVGVRSLQFSDIVSQQNEHIALSLAQLNHSRTFVEQYLQGQSDTDTLIHQLSELKQRSSVDKHGSTLQSDMHEGEVELF</sequence>
<organism evidence="15 16">
    <name type="scientific">Vibrio proteolyticus NBRC 13287</name>
    <dbReference type="NCBI Taxonomy" id="1219065"/>
    <lineage>
        <taxon>Bacteria</taxon>
        <taxon>Pseudomonadati</taxon>
        <taxon>Pseudomonadota</taxon>
        <taxon>Gammaproteobacteria</taxon>
        <taxon>Vibrionales</taxon>
        <taxon>Vibrionaceae</taxon>
        <taxon>Vibrio</taxon>
    </lineage>
</organism>
<dbReference type="GO" id="GO:0007165">
    <property type="term" value="P:signal transduction"/>
    <property type="evidence" value="ECO:0007669"/>
    <property type="project" value="UniProtKB-KW"/>
</dbReference>
<evidence type="ECO:0000256" key="13">
    <source>
        <dbReference type="SAM" id="Phobius"/>
    </source>
</evidence>
<evidence type="ECO:0000313" key="15">
    <source>
        <dbReference type="EMBL" id="GAD65365.1"/>
    </source>
</evidence>
<dbReference type="SUPFAM" id="SSF58104">
    <property type="entry name" value="Methyl-accepting chemotaxis protein (MCP) signaling domain"/>
    <property type="match status" value="1"/>
</dbReference>
<dbReference type="RefSeq" id="WP_021703357.1">
    <property type="nucleotide sequence ID" value="NZ_BATJ01000001.1"/>
</dbReference>
<dbReference type="AlphaFoldDB" id="U2ZVB5"/>
<dbReference type="eggNOG" id="COG0840">
    <property type="taxonomic scope" value="Bacteria"/>
</dbReference>
<accession>U2ZVB5</accession>
<feature type="transmembrane region" description="Helical" evidence="13">
    <location>
        <begin position="33"/>
        <end position="50"/>
    </location>
</feature>
<evidence type="ECO:0000256" key="4">
    <source>
        <dbReference type="ARBA" id="ARBA00022500"/>
    </source>
</evidence>
<proteinExistence type="inferred from homology"/>
<evidence type="ECO:0000256" key="9">
    <source>
        <dbReference type="ARBA" id="ARBA00029447"/>
    </source>
</evidence>
<dbReference type="Gene3D" id="1.10.287.950">
    <property type="entry name" value="Methyl-accepting chemotaxis protein"/>
    <property type="match status" value="1"/>
</dbReference>
<dbReference type="Pfam" id="PF00015">
    <property type="entry name" value="MCPsignal"/>
    <property type="match status" value="1"/>
</dbReference>
<evidence type="ECO:0000256" key="2">
    <source>
        <dbReference type="ARBA" id="ARBA00022475"/>
    </source>
</evidence>
<reference evidence="15 16" key="1">
    <citation type="submission" date="2013-09" db="EMBL/GenBank/DDBJ databases">
        <title>Whole genome shotgun sequence of Vibrio proteolyticus NBRC 13287.</title>
        <authorList>
            <person name="Isaki S."/>
            <person name="Hosoyama A."/>
            <person name="Numata M."/>
            <person name="Hashimoto M."/>
            <person name="Hosoyama Y."/>
            <person name="Tsuchikane K."/>
            <person name="Noguchi M."/>
            <person name="Hirakata S."/>
            <person name="Ichikawa N."/>
            <person name="Ohji S."/>
            <person name="Yamazoe A."/>
            <person name="Fujita N."/>
        </authorList>
    </citation>
    <scope>NUCLEOTIDE SEQUENCE [LARGE SCALE GENOMIC DNA]</scope>
    <source>
        <strain evidence="15 16">NBRC 13287</strain>
    </source>
</reference>
<dbReference type="EMBL" id="BATJ01000001">
    <property type="protein sequence ID" value="GAD65365.1"/>
    <property type="molecule type" value="Genomic_DNA"/>
</dbReference>
<comment type="similarity">
    <text evidence="9">Belongs to the methyl-accepting chemotaxis (MCP) protein family.</text>
</comment>
<evidence type="ECO:0000313" key="16">
    <source>
        <dbReference type="Proteomes" id="UP000016570"/>
    </source>
</evidence>
<keyword evidence="16" id="KW-1185">Reference proteome</keyword>
<feature type="domain" description="Methyl-accepting transducer" evidence="14">
    <location>
        <begin position="78"/>
        <end position="325"/>
    </location>
</feature>
<keyword evidence="4" id="KW-0145">Chemotaxis</keyword>
<evidence type="ECO:0000256" key="6">
    <source>
        <dbReference type="ARBA" id="ARBA00022989"/>
    </source>
</evidence>
<evidence type="ECO:0000256" key="10">
    <source>
        <dbReference type="PROSITE-ProRule" id="PRU00284"/>
    </source>
</evidence>
<evidence type="ECO:0000259" key="14">
    <source>
        <dbReference type="PROSITE" id="PS50111"/>
    </source>
</evidence>
<dbReference type="InterPro" id="IPR004090">
    <property type="entry name" value="Chemotax_Me-accpt_rcpt"/>
</dbReference>
<keyword evidence="8 10" id="KW-0807">Transducer</keyword>
<comment type="subcellular location">
    <subcellularLocation>
        <location evidence="1">Cell membrane</location>
        <topology evidence="1">Multi-pass membrane protein</topology>
    </subcellularLocation>
</comment>
<feature type="transmembrane region" description="Helical" evidence="13">
    <location>
        <begin position="7"/>
        <end position="27"/>
    </location>
</feature>
<evidence type="ECO:0000256" key="8">
    <source>
        <dbReference type="ARBA" id="ARBA00023224"/>
    </source>
</evidence>
<comment type="caution">
    <text evidence="15">The sequence shown here is derived from an EMBL/GenBank/DDBJ whole genome shotgun (WGS) entry which is preliminary data.</text>
</comment>
<evidence type="ECO:0000256" key="11">
    <source>
        <dbReference type="SAM" id="Coils"/>
    </source>
</evidence>
<dbReference type="GO" id="GO:0005886">
    <property type="term" value="C:plasma membrane"/>
    <property type="evidence" value="ECO:0007669"/>
    <property type="project" value="UniProtKB-SubCell"/>
</dbReference>
<keyword evidence="6 13" id="KW-1133">Transmembrane helix</keyword>
<dbReference type="Proteomes" id="UP000016570">
    <property type="component" value="Unassembled WGS sequence"/>
</dbReference>
<keyword evidence="5 13" id="KW-0812">Transmembrane</keyword>
<dbReference type="PROSITE" id="PS50111">
    <property type="entry name" value="CHEMOTAXIS_TRANSDUC_2"/>
    <property type="match status" value="1"/>
</dbReference>
<protein>
    <recommendedName>
        <fullName evidence="14">Methyl-accepting transducer domain-containing protein</fullName>
    </recommendedName>
</protein>
<gene>
    <name evidence="15" type="ORF">VPR01S_01_01380</name>
</gene>
<keyword evidence="3" id="KW-0488">Methylation</keyword>
<dbReference type="PANTHER" id="PTHR32089:SF39">
    <property type="entry name" value="METHYL-ACCEPTING CHEMOTAXIS PROTEIN HLYB"/>
    <property type="match status" value="1"/>
</dbReference>
<keyword evidence="11" id="KW-0175">Coiled coil</keyword>
<dbReference type="PRINTS" id="PR00260">
    <property type="entry name" value="CHEMTRNSDUCR"/>
</dbReference>
<feature type="coiled-coil region" evidence="11">
    <location>
        <begin position="276"/>
        <end position="303"/>
    </location>
</feature>
<dbReference type="InterPro" id="IPR004089">
    <property type="entry name" value="MCPsignal_dom"/>
</dbReference>
<keyword evidence="2" id="KW-1003">Cell membrane</keyword>
<evidence type="ECO:0000256" key="7">
    <source>
        <dbReference type="ARBA" id="ARBA00023136"/>
    </source>
</evidence>
<evidence type="ECO:0000256" key="1">
    <source>
        <dbReference type="ARBA" id="ARBA00004651"/>
    </source>
</evidence>